<accession>A0A9J7M2R6</accession>
<dbReference type="InterPro" id="IPR036427">
    <property type="entry name" value="Bromodomain-like_sf"/>
</dbReference>
<reference evidence="4" key="1">
    <citation type="journal article" date="2020" name="Nat. Ecol. Evol.">
        <title>Deeply conserved synteny resolves early events in vertebrate evolution.</title>
        <authorList>
            <person name="Simakov O."/>
            <person name="Marletaz F."/>
            <person name="Yue J.X."/>
            <person name="O'Connell B."/>
            <person name="Jenkins J."/>
            <person name="Brandt A."/>
            <person name="Calef R."/>
            <person name="Tung C.H."/>
            <person name="Huang T.K."/>
            <person name="Schmutz J."/>
            <person name="Satoh N."/>
            <person name="Yu J.K."/>
            <person name="Putnam N.H."/>
            <person name="Green R.E."/>
            <person name="Rokhsar D.S."/>
        </authorList>
    </citation>
    <scope>NUCLEOTIDE SEQUENCE [LARGE SCALE GENOMIC DNA]</scope>
    <source>
        <strain evidence="4">S238N-H82</strain>
    </source>
</reference>
<dbReference type="OMA" id="HEARRDC"/>
<dbReference type="GeneID" id="118427695"/>
<dbReference type="KEGG" id="bfo:118427695"/>
<dbReference type="PANTHER" id="PTHR22881">
    <property type="entry name" value="BROMODOMAIN CONTAINING PROTEIN"/>
    <property type="match status" value="1"/>
</dbReference>
<evidence type="ECO:0000256" key="2">
    <source>
        <dbReference type="PROSITE-ProRule" id="PRU00035"/>
    </source>
</evidence>
<dbReference type="PROSITE" id="PS50014">
    <property type="entry name" value="BROMODOMAIN_2"/>
    <property type="match status" value="1"/>
</dbReference>
<reference evidence="5" key="2">
    <citation type="submission" date="2025-08" db="UniProtKB">
        <authorList>
            <consortium name="RefSeq"/>
        </authorList>
    </citation>
    <scope>IDENTIFICATION</scope>
    <source>
        <strain evidence="5">S238N-H82</strain>
        <tissue evidence="5">Testes</tissue>
    </source>
</reference>
<evidence type="ECO:0000259" key="3">
    <source>
        <dbReference type="PROSITE" id="PS50014"/>
    </source>
</evidence>
<keyword evidence="1 2" id="KW-0103">Bromodomain</keyword>
<dbReference type="SUPFAM" id="SSF47370">
    <property type="entry name" value="Bromodomain"/>
    <property type="match status" value="1"/>
</dbReference>
<dbReference type="SMART" id="SM00297">
    <property type="entry name" value="BROMO"/>
    <property type="match status" value="1"/>
</dbReference>
<sequence>MGAAEWFIHPVDPAVAPDYYNIIKQPMDFSTIKKKLEGGQYNSMEEFHSDMQLIKSNCFQYNPPGHEARRDCEEVFNFYLHEYGKLMEKCKTVVVVPKSPKKFKLDVSKSPSKSL</sequence>
<dbReference type="PANTHER" id="PTHR22881:SF27">
    <property type="entry name" value="BROMODOMAIN CONTAINING 7_9"/>
    <property type="match status" value="1"/>
</dbReference>
<dbReference type="AlphaFoldDB" id="A0A9J7M2R6"/>
<name>A0A9J7M2R6_BRAFL</name>
<proteinExistence type="predicted"/>
<dbReference type="InterPro" id="IPR051831">
    <property type="entry name" value="Bromodomain_contain_prot"/>
</dbReference>
<dbReference type="Gene3D" id="1.20.920.10">
    <property type="entry name" value="Bromodomain-like"/>
    <property type="match status" value="1"/>
</dbReference>
<dbReference type="Pfam" id="PF00439">
    <property type="entry name" value="Bromodomain"/>
    <property type="match status" value="1"/>
</dbReference>
<evidence type="ECO:0000313" key="5">
    <source>
        <dbReference type="RefSeq" id="XP_035693487.1"/>
    </source>
</evidence>
<protein>
    <submittedName>
        <fullName evidence="5">SWR1 complex bromodomain subunit bdf1-like</fullName>
    </submittedName>
</protein>
<dbReference type="RefSeq" id="XP_035693487.1">
    <property type="nucleotide sequence ID" value="XM_035837594.1"/>
</dbReference>
<dbReference type="OrthoDB" id="784962at2759"/>
<dbReference type="InterPro" id="IPR001487">
    <property type="entry name" value="Bromodomain"/>
</dbReference>
<gene>
    <name evidence="5" type="primary">LOC118427695</name>
</gene>
<evidence type="ECO:0000313" key="4">
    <source>
        <dbReference type="Proteomes" id="UP000001554"/>
    </source>
</evidence>
<dbReference type="PRINTS" id="PR00503">
    <property type="entry name" value="BROMODOMAIN"/>
</dbReference>
<feature type="domain" description="Bromo" evidence="3">
    <location>
        <begin position="1"/>
        <end position="69"/>
    </location>
</feature>
<keyword evidence="4" id="KW-1185">Reference proteome</keyword>
<dbReference type="Proteomes" id="UP000001554">
    <property type="component" value="Chromosome 12"/>
</dbReference>
<evidence type="ECO:0000256" key="1">
    <source>
        <dbReference type="ARBA" id="ARBA00023117"/>
    </source>
</evidence>
<dbReference type="CDD" id="cd04369">
    <property type="entry name" value="Bromodomain"/>
    <property type="match status" value="1"/>
</dbReference>
<organism evidence="4 5">
    <name type="scientific">Branchiostoma floridae</name>
    <name type="common">Florida lancelet</name>
    <name type="synonym">Amphioxus</name>
    <dbReference type="NCBI Taxonomy" id="7739"/>
    <lineage>
        <taxon>Eukaryota</taxon>
        <taxon>Metazoa</taxon>
        <taxon>Chordata</taxon>
        <taxon>Cephalochordata</taxon>
        <taxon>Leptocardii</taxon>
        <taxon>Amphioxiformes</taxon>
        <taxon>Branchiostomatidae</taxon>
        <taxon>Branchiostoma</taxon>
    </lineage>
</organism>